<dbReference type="GO" id="GO:0005829">
    <property type="term" value="C:cytosol"/>
    <property type="evidence" value="ECO:0007669"/>
    <property type="project" value="TreeGrafter"/>
</dbReference>
<dbReference type="EMBL" id="QFFJ01000002">
    <property type="protein sequence ID" value="RBL89854.1"/>
    <property type="molecule type" value="Genomic_DNA"/>
</dbReference>
<dbReference type="CDD" id="cd00834">
    <property type="entry name" value="KAS_I_II"/>
    <property type="match status" value="1"/>
</dbReference>
<dbReference type="NCBIfam" id="NF005490">
    <property type="entry name" value="PRK07103.1"/>
    <property type="match status" value="1"/>
</dbReference>
<evidence type="ECO:0000259" key="4">
    <source>
        <dbReference type="PROSITE" id="PS52004"/>
    </source>
</evidence>
<keyword evidence="2 3" id="KW-0808">Transferase</keyword>
<dbReference type="Pfam" id="PF02801">
    <property type="entry name" value="Ketoacyl-synt_C"/>
    <property type="match status" value="1"/>
</dbReference>
<dbReference type="InterPro" id="IPR000794">
    <property type="entry name" value="Beta-ketoacyl_synthase"/>
</dbReference>
<evidence type="ECO:0000256" key="3">
    <source>
        <dbReference type="RuleBase" id="RU003694"/>
    </source>
</evidence>
<feature type="domain" description="Ketosynthase family 3 (KS3)" evidence="4">
    <location>
        <begin position="5"/>
        <end position="419"/>
    </location>
</feature>
<evidence type="ECO:0000256" key="2">
    <source>
        <dbReference type="ARBA" id="ARBA00022679"/>
    </source>
</evidence>
<evidence type="ECO:0000313" key="6">
    <source>
        <dbReference type="Proteomes" id="UP000253410"/>
    </source>
</evidence>
<protein>
    <submittedName>
        <fullName evidence="5">Polyketide beta-ketoacyl:ACP synthase</fullName>
    </submittedName>
</protein>
<dbReference type="AlphaFoldDB" id="A0A365XVW4"/>
<dbReference type="Pfam" id="PF00109">
    <property type="entry name" value="ketoacyl-synt"/>
    <property type="match status" value="1"/>
</dbReference>
<organism evidence="5 6">
    <name type="scientific">Chitinophaga flava</name>
    <dbReference type="NCBI Taxonomy" id="2259036"/>
    <lineage>
        <taxon>Bacteria</taxon>
        <taxon>Pseudomonadati</taxon>
        <taxon>Bacteroidota</taxon>
        <taxon>Chitinophagia</taxon>
        <taxon>Chitinophagales</taxon>
        <taxon>Chitinophagaceae</taxon>
        <taxon>Chitinophaga</taxon>
    </lineage>
</organism>
<dbReference type="InterPro" id="IPR014031">
    <property type="entry name" value="Ketoacyl_synth_C"/>
</dbReference>
<dbReference type="PANTHER" id="PTHR11712:SF336">
    <property type="entry name" value="3-OXOACYL-[ACYL-CARRIER-PROTEIN] SYNTHASE, MITOCHONDRIAL"/>
    <property type="match status" value="1"/>
</dbReference>
<dbReference type="GO" id="GO:0006633">
    <property type="term" value="P:fatty acid biosynthetic process"/>
    <property type="evidence" value="ECO:0007669"/>
    <property type="project" value="TreeGrafter"/>
</dbReference>
<reference evidence="5 6" key="1">
    <citation type="submission" date="2018-05" db="EMBL/GenBank/DDBJ databases">
        <title>Chitinophaga sp. K3CV102501T nov., isolated from isolated from a monsoon evergreen broad-leaved forest soil.</title>
        <authorList>
            <person name="Lv Y."/>
        </authorList>
    </citation>
    <scope>NUCLEOTIDE SEQUENCE [LARGE SCALE GENOMIC DNA]</scope>
    <source>
        <strain evidence="5 6">GDMCC 1.1325</strain>
    </source>
</reference>
<accession>A0A365XVW4</accession>
<dbReference type="Proteomes" id="UP000253410">
    <property type="component" value="Unassembled WGS sequence"/>
</dbReference>
<dbReference type="GO" id="GO:0004315">
    <property type="term" value="F:3-oxoacyl-[acyl-carrier-protein] synthase activity"/>
    <property type="evidence" value="ECO:0007669"/>
    <property type="project" value="TreeGrafter"/>
</dbReference>
<dbReference type="InterPro" id="IPR016039">
    <property type="entry name" value="Thiolase-like"/>
</dbReference>
<gene>
    <name evidence="5" type="ORF">DF182_25570</name>
</gene>
<dbReference type="SMART" id="SM00825">
    <property type="entry name" value="PKS_KS"/>
    <property type="match status" value="1"/>
</dbReference>
<comment type="similarity">
    <text evidence="1 3">Belongs to the thiolase-like superfamily. Beta-ketoacyl-ACP synthases family.</text>
</comment>
<dbReference type="PROSITE" id="PS52004">
    <property type="entry name" value="KS3_2"/>
    <property type="match status" value="1"/>
</dbReference>
<dbReference type="InterPro" id="IPR014030">
    <property type="entry name" value="Ketoacyl_synth_N"/>
</dbReference>
<dbReference type="Gene3D" id="3.40.47.10">
    <property type="match status" value="2"/>
</dbReference>
<proteinExistence type="inferred from homology"/>
<dbReference type="PANTHER" id="PTHR11712">
    <property type="entry name" value="POLYKETIDE SYNTHASE-RELATED"/>
    <property type="match status" value="1"/>
</dbReference>
<dbReference type="InterPro" id="IPR020841">
    <property type="entry name" value="PKS_Beta-ketoAc_synthase_dom"/>
</dbReference>
<evidence type="ECO:0000313" key="5">
    <source>
        <dbReference type="EMBL" id="RBL89854.1"/>
    </source>
</evidence>
<sequence>MSVSKHEIMASGLGVITPTGIGLPQFTAALKEGRTNFSDITFEYSDQVLRFPVGKASDFDFQTLVAAINLDSRVIDKAKRMRNISASTVYGLYCALSAWADAGLNDTDIDPARVAIVSGGSNTQQAALQMTQDKCRGKMQFMNPNYGVNFFDTDMVGVISEILGITGEGHSIGAASASGNMAIIQGHRLISSGEYDVVLVVAPLMDLSVYEYQGFTALGAMAAIPAETAPGAVCRPFDNTHGGFVYGQSAGCLVLESATYAARRRKQAYGTIAGYGIGIDANRGPNPSAEGEKNAMLAAIKAAGITSGEINYVNTHGTASPTGDKTEVAAMLAAGLAGVRANSTKSLIGHGLTAAGLVECITSLIQMKENFLHRSNNLVNPISDEIDWIKDTVSATDVNYTLSNSFGFGGINTSIVIRKN</sequence>
<keyword evidence="6" id="KW-1185">Reference proteome</keyword>
<comment type="caution">
    <text evidence="5">The sequence shown here is derived from an EMBL/GenBank/DDBJ whole genome shotgun (WGS) entry which is preliminary data.</text>
</comment>
<dbReference type="OrthoDB" id="9808669at2"/>
<dbReference type="SUPFAM" id="SSF53901">
    <property type="entry name" value="Thiolase-like"/>
    <property type="match status" value="2"/>
</dbReference>
<evidence type="ECO:0000256" key="1">
    <source>
        <dbReference type="ARBA" id="ARBA00008467"/>
    </source>
</evidence>
<name>A0A365XVW4_9BACT</name>